<dbReference type="Proteomes" id="UP000000467">
    <property type="component" value="Chromosome"/>
</dbReference>
<organism evidence="1 2">
    <name type="scientific">Thermacetogenium phaeum (strain ATCC BAA-254 / DSM 26808 / PB)</name>
    <dbReference type="NCBI Taxonomy" id="1089553"/>
    <lineage>
        <taxon>Bacteria</taxon>
        <taxon>Bacillati</taxon>
        <taxon>Bacillota</taxon>
        <taxon>Clostridia</taxon>
        <taxon>Thermoanaerobacterales</taxon>
        <taxon>Thermoanaerobacteraceae</taxon>
        <taxon>Thermacetogenium</taxon>
    </lineage>
</organism>
<evidence type="ECO:0000313" key="2">
    <source>
        <dbReference type="Proteomes" id="UP000000467"/>
    </source>
</evidence>
<dbReference type="OrthoDB" id="5616024at2"/>
<dbReference type="STRING" id="1089553.Tph_c13650"/>
<evidence type="ECO:0000313" key="1">
    <source>
        <dbReference type="EMBL" id="AFV11581.1"/>
    </source>
</evidence>
<gene>
    <name evidence="1" type="primary">comFB</name>
    <name evidence="1" type="ordered locus">Tph_c13650</name>
</gene>
<proteinExistence type="predicted"/>
<sequence length="93" mass="10519">MLRLVNVMEILVEETIEDIMKSHPDFCTCERCRYDVAAIALNKLPPSYVVTMEGEAILRANSLKQQVRVDLIRAVTEAMIIVGKNPHHAENRG</sequence>
<protein>
    <submittedName>
        <fullName evidence="1">Late competence development protein ComFB</fullName>
    </submittedName>
</protein>
<dbReference type="eggNOG" id="ENOG5032ZR4">
    <property type="taxonomic scope" value="Bacteria"/>
</dbReference>
<name>K4LEW8_THEPS</name>
<dbReference type="EMBL" id="CP003732">
    <property type="protein sequence ID" value="AFV11581.1"/>
    <property type="molecule type" value="Genomic_DNA"/>
</dbReference>
<dbReference type="KEGG" id="tpz:Tph_c13650"/>
<dbReference type="InterPro" id="IPR019657">
    <property type="entry name" value="ComFB"/>
</dbReference>
<dbReference type="HOGENOM" id="CLU_170941_0_0_9"/>
<accession>K4LEW8</accession>
<keyword evidence="2" id="KW-1185">Reference proteome</keyword>
<dbReference type="RefSeq" id="WP_015050462.1">
    <property type="nucleotide sequence ID" value="NC_018870.1"/>
</dbReference>
<reference evidence="1 2" key="1">
    <citation type="journal article" date="2012" name="BMC Genomics">
        <title>Genome-guided analysis of physiological and morphological traits of the fermentative acetate oxidizer Thermacetogenium phaeum.</title>
        <authorList>
            <person name="Oehler D."/>
            <person name="Poehlein A."/>
            <person name="Leimbach A."/>
            <person name="Muller N."/>
            <person name="Daniel R."/>
            <person name="Gottschalk G."/>
            <person name="Schink B."/>
        </authorList>
    </citation>
    <scope>NUCLEOTIDE SEQUENCE [LARGE SCALE GENOMIC DNA]</scope>
    <source>
        <strain evidence="2">ATCC BAA-254 / DSM 26808 / PB</strain>
    </source>
</reference>
<dbReference type="AlphaFoldDB" id="K4LEW8"/>
<dbReference type="Pfam" id="PF10719">
    <property type="entry name" value="ComFB"/>
    <property type="match status" value="1"/>
</dbReference>